<keyword evidence="2" id="KW-0472">Membrane</keyword>
<reference evidence="3 4" key="1">
    <citation type="journal article" date="2016" name="Sci. Rep.">
        <title>Insights into Adaptations to a Near-Obligate Nematode Endoparasitic Lifestyle from the Finished Genome of Drechmeria coniospora.</title>
        <authorList>
            <person name="Zhang L."/>
            <person name="Zhou Z."/>
            <person name="Guo Q."/>
            <person name="Fokkens L."/>
            <person name="Miskei M."/>
            <person name="Pocsi I."/>
            <person name="Zhang W."/>
            <person name="Chen M."/>
            <person name="Wang L."/>
            <person name="Sun Y."/>
            <person name="Donzelli B.G."/>
            <person name="Gibson D.M."/>
            <person name="Nelson D.R."/>
            <person name="Luo J.G."/>
            <person name="Rep M."/>
            <person name="Liu H."/>
            <person name="Yang S."/>
            <person name="Wang J."/>
            <person name="Krasnoff S.B."/>
            <person name="Xu Y."/>
            <person name="Molnar I."/>
            <person name="Lin M."/>
        </authorList>
    </citation>
    <scope>NUCLEOTIDE SEQUENCE [LARGE SCALE GENOMIC DNA]</scope>
    <source>
        <strain evidence="3 4">ARSEF 6962</strain>
    </source>
</reference>
<evidence type="ECO:0008006" key="5">
    <source>
        <dbReference type="Google" id="ProtNLM"/>
    </source>
</evidence>
<feature type="transmembrane region" description="Helical" evidence="2">
    <location>
        <begin position="64"/>
        <end position="86"/>
    </location>
</feature>
<keyword evidence="4" id="KW-1185">Reference proteome</keyword>
<evidence type="ECO:0000256" key="2">
    <source>
        <dbReference type="SAM" id="Phobius"/>
    </source>
</evidence>
<evidence type="ECO:0000313" key="4">
    <source>
        <dbReference type="Proteomes" id="UP000076580"/>
    </source>
</evidence>
<dbReference type="AlphaFoldDB" id="A0A151GA51"/>
<dbReference type="GeneID" id="63718555"/>
<feature type="compositionally biased region" description="Basic and acidic residues" evidence="1">
    <location>
        <begin position="1"/>
        <end position="16"/>
    </location>
</feature>
<keyword evidence="2" id="KW-0812">Transmembrane</keyword>
<evidence type="ECO:0000256" key="1">
    <source>
        <dbReference type="SAM" id="MobiDB-lite"/>
    </source>
</evidence>
<name>A0A151GA51_DRECN</name>
<dbReference type="InParanoid" id="A0A151GA51"/>
<accession>A0A151GA51</accession>
<protein>
    <recommendedName>
        <fullName evidence="5">Glycosyl transferase, family 25</fullName>
    </recommendedName>
</protein>
<feature type="region of interest" description="Disordered" evidence="1">
    <location>
        <begin position="1"/>
        <end position="38"/>
    </location>
</feature>
<dbReference type="Proteomes" id="UP000076580">
    <property type="component" value="Chromosome 03"/>
</dbReference>
<organism evidence="3 4">
    <name type="scientific">Drechmeria coniospora</name>
    <name type="common">Nematophagous fungus</name>
    <name type="synonym">Meria coniospora</name>
    <dbReference type="NCBI Taxonomy" id="98403"/>
    <lineage>
        <taxon>Eukaryota</taxon>
        <taxon>Fungi</taxon>
        <taxon>Dikarya</taxon>
        <taxon>Ascomycota</taxon>
        <taxon>Pezizomycotina</taxon>
        <taxon>Sordariomycetes</taxon>
        <taxon>Hypocreomycetidae</taxon>
        <taxon>Hypocreales</taxon>
        <taxon>Ophiocordycipitaceae</taxon>
        <taxon>Drechmeria</taxon>
    </lineage>
</organism>
<gene>
    <name evidence="3" type="ORF">DCS_05912</name>
</gene>
<dbReference type="RefSeq" id="XP_040653315.1">
    <property type="nucleotide sequence ID" value="XM_040803211.1"/>
</dbReference>
<dbReference type="EMBL" id="LAYC01000003">
    <property type="protein sequence ID" value="KYK53963.1"/>
    <property type="molecule type" value="Genomic_DNA"/>
</dbReference>
<keyword evidence="2" id="KW-1133">Transmembrane helix</keyword>
<sequence>MCQRADDEAGDAEKATHASPATTTRLATQGCHGPRRSSAADNARLAGFRSDAKRKMSLAWVRRLLVVASPLVGFVLVVGVCLLASYRGEGAGGWRNRGMLLRERQWDGGARAVRAAGNSTLGFGSIRYINLRSRYDRLDAASIQAFLTGLRLTESRAVEPDMIRDVGMPPMHNPGYLKPGQKGCWRAHANVSAVLAVPIWASMLRGNAAPVLVIESDTTWDLHVRSIMSEVNRHFTKLLRDIESTALPQPAWGAPSERSPCRPTREDPWCSGHWDILSIGQCMEGGKDRDVSVFYHDPHVPPGKDYWGRTLGRERVVRRSGGFACTTAYAISQTGAAKMLLRSAVDLNAPVDLLMRELVTSGDLVAYSVMPPVVAQWRYADNIGMGLRGANSDINQDKKEEEDEGSGWAAVKESGSVWGTWPQDVDVAFEEMALERAWDLIFPGNDSLSVLYDGK</sequence>
<proteinExistence type="predicted"/>
<evidence type="ECO:0000313" key="3">
    <source>
        <dbReference type="EMBL" id="KYK53963.1"/>
    </source>
</evidence>
<feature type="region of interest" description="Disordered" evidence="1">
    <location>
        <begin position="390"/>
        <end position="409"/>
    </location>
</feature>
<comment type="caution">
    <text evidence="3">The sequence shown here is derived from an EMBL/GenBank/DDBJ whole genome shotgun (WGS) entry which is preliminary data.</text>
</comment>